<organism evidence="1 2">
    <name type="scientific">Hygrophoropsis aurantiaca</name>
    <dbReference type="NCBI Taxonomy" id="72124"/>
    <lineage>
        <taxon>Eukaryota</taxon>
        <taxon>Fungi</taxon>
        <taxon>Dikarya</taxon>
        <taxon>Basidiomycota</taxon>
        <taxon>Agaricomycotina</taxon>
        <taxon>Agaricomycetes</taxon>
        <taxon>Agaricomycetidae</taxon>
        <taxon>Boletales</taxon>
        <taxon>Coniophorineae</taxon>
        <taxon>Hygrophoropsidaceae</taxon>
        <taxon>Hygrophoropsis</taxon>
    </lineage>
</organism>
<name>A0ACB8A3S0_9AGAM</name>
<reference evidence="1" key="1">
    <citation type="journal article" date="2021" name="New Phytol.">
        <title>Evolutionary innovations through gain and loss of genes in the ectomycorrhizal Boletales.</title>
        <authorList>
            <person name="Wu G."/>
            <person name="Miyauchi S."/>
            <person name="Morin E."/>
            <person name="Kuo A."/>
            <person name="Drula E."/>
            <person name="Varga T."/>
            <person name="Kohler A."/>
            <person name="Feng B."/>
            <person name="Cao Y."/>
            <person name="Lipzen A."/>
            <person name="Daum C."/>
            <person name="Hundley H."/>
            <person name="Pangilinan J."/>
            <person name="Johnson J."/>
            <person name="Barry K."/>
            <person name="LaButti K."/>
            <person name="Ng V."/>
            <person name="Ahrendt S."/>
            <person name="Min B."/>
            <person name="Choi I.G."/>
            <person name="Park H."/>
            <person name="Plett J.M."/>
            <person name="Magnuson J."/>
            <person name="Spatafora J.W."/>
            <person name="Nagy L.G."/>
            <person name="Henrissat B."/>
            <person name="Grigoriev I.V."/>
            <person name="Yang Z.L."/>
            <person name="Xu J."/>
            <person name="Martin F.M."/>
        </authorList>
    </citation>
    <scope>NUCLEOTIDE SEQUENCE</scope>
    <source>
        <strain evidence="1">ATCC 28755</strain>
    </source>
</reference>
<keyword evidence="2" id="KW-1185">Reference proteome</keyword>
<dbReference type="Proteomes" id="UP000790377">
    <property type="component" value="Unassembled WGS sequence"/>
</dbReference>
<protein>
    <submittedName>
        <fullName evidence="1">Uncharacterized protein</fullName>
    </submittedName>
</protein>
<accession>A0ACB8A3S0</accession>
<comment type="caution">
    <text evidence="1">The sequence shown here is derived from an EMBL/GenBank/DDBJ whole genome shotgun (WGS) entry which is preliminary data.</text>
</comment>
<sequence length="218" mass="24900">MIANVIAFEQPTHKVYNFLPPSIEELDEVLAVLFTGPCAPTDEDFKRTPLLVRRIKVARALEWLILNHRDYARVKVDYDALNRYPEAGPPVSVEYRHTETNKLPEATSVHDMETNDGNSEGPCPFTVHGITGEDYNRMTLKALKALAVRHLMEGGNVLAVGHNDVPESIFNNPQLYPQMFPWLFPYGLGGIGQDHFKRKLSSARHKRHLLLYHDKRFQ</sequence>
<evidence type="ECO:0000313" key="1">
    <source>
        <dbReference type="EMBL" id="KAH7907985.1"/>
    </source>
</evidence>
<evidence type="ECO:0000313" key="2">
    <source>
        <dbReference type="Proteomes" id="UP000790377"/>
    </source>
</evidence>
<dbReference type="EMBL" id="MU267854">
    <property type="protein sequence ID" value="KAH7907985.1"/>
    <property type="molecule type" value="Genomic_DNA"/>
</dbReference>
<gene>
    <name evidence="1" type="ORF">BJ138DRAFT_1013639</name>
</gene>
<proteinExistence type="predicted"/>